<evidence type="ECO:0000256" key="1">
    <source>
        <dbReference type="SAM" id="MobiDB-lite"/>
    </source>
</evidence>
<evidence type="ECO:0000313" key="3">
    <source>
        <dbReference type="Proteomes" id="UP000828390"/>
    </source>
</evidence>
<organism evidence="2 3">
    <name type="scientific">Dreissena polymorpha</name>
    <name type="common">Zebra mussel</name>
    <name type="synonym">Mytilus polymorpha</name>
    <dbReference type="NCBI Taxonomy" id="45954"/>
    <lineage>
        <taxon>Eukaryota</taxon>
        <taxon>Metazoa</taxon>
        <taxon>Spiralia</taxon>
        <taxon>Lophotrochozoa</taxon>
        <taxon>Mollusca</taxon>
        <taxon>Bivalvia</taxon>
        <taxon>Autobranchia</taxon>
        <taxon>Heteroconchia</taxon>
        <taxon>Euheterodonta</taxon>
        <taxon>Imparidentia</taxon>
        <taxon>Neoheterodontei</taxon>
        <taxon>Myida</taxon>
        <taxon>Dreissenoidea</taxon>
        <taxon>Dreissenidae</taxon>
        <taxon>Dreissena</taxon>
    </lineage>
</organism>
<feature type="region of interest" description="Disordered" evidence="1">
    <location>
        <begin position="55"/>
        <end position="76"/>
    </location>
</feature>
<gene>
    <name evidence="2" type="ORF">DPMN_174313</name>
</gene>
<dbReference type="AlphaFoldDB" id="A0A9D4E6W0"/>
<proteinExistence type="predicted"/>
<reference evidence="2" key="2">
    <citation type="submission" date="2020-11" db="EMBL/GenBank/DDBJ databases">
        <authorList>
            <person name="McCartney M.A."/>
            <person name="Auch B."/>
            <person name="Kono T."/>
            <person name="Mallez S."/>
            <person name="Becker A."/>
            <person name="Gohl D.M."/>
            <person name="Silverstein K.A.T."/>
            <person name="Koren S."/>
            <person name="Bechman K.B."/>
            <person name="Herman A."/>
            <person name="Abrahante J.E."/>
            <person name="Garbe J."/>
        </authorList>
    </citation>
    <scope>NUCLEOTIDE SEQUENCE</scope>
    <source>
        <strain evidence="2">Duluth1</strain>
        <tissue evidence="2">Whole animal</tissue>
    </source>
</reference>
<protein>
    <submittedName>
        <fullName evidence="2">Uncharacterized protein</fullName>
    </submittedName>
</protein>
<evidence type="ECO:0000313" key="2">
    <source>
        <dbReference type="EMBL" id="KAH3772965.1"/>
    </source>
</evidence>
<keyword evidence="3" id="KW-1185">Reference proteome</keyword>
<reference evidence="2" key="1">
    <citation type="journal article" date="2019" name="bioRxiv">
        <title>The Genome of the Zebra Mussel, Dreissena polymorpha: A Resource for Invasive Species Research.</title>
        <authorList>
            <person name="McCartney M.A."/>
            <person name="Auch B."/>
            <person name="Kono T."/>
            <person name="Mallez S."/>
            <person name="Zhang Y."/>
            <person name="Obille A."/>
            <person name="Becker A."/>
            <person name="Abrahante J.E."/>
            <person name="Garbe J."/>
            <person name="Badalamenti J.P."/>
            <person name="Herman A."/>
            <person name="Mangelson H."/>
            <person name="Liachko I."/>
            <person name="Sullivan S."/>
            <person name="Sone E.D."/>
            <person name="Koren S."/>
            <person name="Silverstein K.A.T."/>
            <person name="Beckman K.B."/>
            <person name="Gohl D.M."/>
        </authorList>
    </citation>
    <scope>NUCLEOTIDE SEQUENCE</scope>
    <source>
        <strain evidence="2">Duluth1</strain>
        <tissue evidence="2">Whole animal</tissue>
    </source>
</reference>
<accession>A0A9D4E6W0</accession>
<feature type="region of interest" description="Disordered" evidence="1">
    <location>
        <begin position="1"/>
        <end position="25"/>
    </location>
</feature>
<name>A0A9D4E6W0_DREPO</name>
<dbReference type="EMBL" id="JAIWYP010000009">
    <property type="protein sequence ID" value="KAH3772965.1"/>
    <property type="molecule type" value="Genomic_DNA"/>
</dbReference>
<comment type="caution">
    <text evidence="2">The sequence shown here is derived from an EMBL/GenBank/DDBJ whole genome shotgun (WGS) entry which is preliminary data.</text>
</comment>
<sequence>MSVYPTDEQKRTLGGTGGHADGKTYTRTVEIRTHDRRHEQMSVLTYGRTVRKTDRQTDVTLGHTGKGYTDERTDGKTDVRTEGHAYDVTISYLTRTECSE</sequence>
<dbReference type="Proteomes" id="UP000828390">
    <property type="component" value="Unassembled WGS sequence"/>
</dbReference>